<feature type="domain" description="C3H1-type" evidence="8">
    <location>
        <begin position="173"/>
        <end position="200"/>
    </location>
</feature>
<feature type="zinc finger region" description="C3H1-type" evidence="6">
    <location>
        <begin position="173"/>
        <end position="200"/>
    </location>
</feature>
<keyword evidence="1 6" id="KW-0479">Metal-binding</keyword>
<feature type="region of interest" description="Disordered" evidence="7">
    <location>
        <begin position="268"/>
        <end position="309"/>
    </location>
</feature>
<comment type="caution">
    <text evidence="9">The sequence shown here is derived from an EMBL/GenBank/DDBJ whole genome shotgun (WGS) entry which is preliminary data.</text>
</comment>
<evidence type="ECO:0000256" key="2">
    <source>
        <dbReference type="ARBA" id="ARBA00022771"/>
    </source>
</evidence>
<feature type="zinc finger region" description="C3H1-type" evidence="6">
    <location>
        <begin position="241"/>
        <end position="268"/>
    </location>
</feature>
<dbReference type="PANTHER" id="PTHR24009">
    <property type="entry name" value="RNA-BINDING (RRM/RBD/RNP MOTIFS)"/>
    <property type="match status" value="1"/>
</dbReference>
<dbReference type="GO" id="GO:0008270">
    <property type="term" value="F:zinc ion binding"/>
    <property type="evidence" value="ECO:0007669"/>
    <property type="project" value="UniProtKB-KW"/>
</dbReference>
<dbReference type="GO" id="GO:0003677">
    <property type="term" value="F:DNA binding"/>
    <property type="evidence" value="ECO:0007669"/>
    <property type="project" value="UniProtKB-KW"/>
</dbReference>
<dbReference type="InterPro" id="IPR000571">
    <property type="entry name" value="Znf_CCCH"/>
</dbReference>
<reference evidence="9" key="1">
    <citation type="submission" date="2022-12" db="EMBL/GenBank/DDBJ databases">
        <authorList>
            <person name="Webb A."/>
        </authorList>
    </citation>
    <scope>NUCLEOTIDE SEQUENCE</scope>
    <source>
        <strain evidence="9">Pd1</strain>
    </source>
</reference>
<dbReference type="InterPro" id="IPR036855">
    <property type="entry name" value="Znf_CCCH_sf"/>
</dbReference>
<evidence type="ECO:0000256" key="7">
    <source>
        <dbReference type="SAM" id="MobiDB-lite"/>
    </source>
</evidence>
<gene>
    <name evidence="9" type="ORF">PDE001_LOCUS5420</name>
</gene>
<feature type="compositionally biased region" description="Polar residues" evidence="7">
    <location>
        <begin position="274"/>
        <end position="284"/>
    </location>
</feature>
<keyword evidence="2 6" id="KW-0863">Zinc-finger</keyword>
<dbReference type="Proteomes" id="UP001162029">
    <property type="component" value="Unassembled WGS sequence"/>
</dbReference>
<evidence type="ECO:0000259" key="8">
    <source>
        <dbReference type="PROSITE" id="PS50103"/>
    </source>
</evidence>
<dbReference type="InterPro" id="IPR048386">
    <property type="entry name" value="Med15_C"/>
</dbReference>
<dbReference type="SMART" id="SM00356">
    <property type="entry name" value="ZnF_C3H1"/>
    <property type="match status" value="2"/>
</dbReference>
<keyword evidence="3 6" id="KW-0862">Zinc</keyword>
<evidence type="ECO:0000256" key="5">
    <source>
        <dbReference type="ARBA" id="ARBA00023125"/>
    </source>
</evidence>
<accession>A0AAV0UBQ0</accession>
<feature type="domain" description="C3H1-type" evidence="8">
    <location>
        <begin position="241"/>
        <end position="268"/>
    </location>
</feature>
<evidence type="ECO:0000256" key="1">
    <source>
        <dbReference type="ARBA" id="ARBA00022723"/>
    </source>
</evidence>
<organism evidence="9 10">
    <name type="scientific">Peronospora destructor</name>
    <dbReference type="NCBI Taxonomy" id="86335"/>
    <lineage>
        <taxon>Eukaryota</taxon>
        <taxon>Sar</taxon>
        <taxon>Stramenopiles</taxon>
        <taxon>Oomycota</taxon>
        <taxon>Peronosporomycetes</taxon>
        <taxon>Peronosporales</taxon>
        <taxon>Peronosporaceae</taxon>
        <taxon>Peronospora</taxon>
    </lineage>
</organism>
<keyword evidence="5" id="KW-0238">DNA-binding</keyword>
<dbReference type="Gene3D" id="4.10.1000.10">
    <property type="entry name" value="Zinc finger, CCCH-type"/>
    <property type="match status" value="2"/>
</dbReference>
<evidence type="ECO:0000313" key="9">
    <source>
        <dbReference type="EMBL" id="CAI5733508.1"/>
    </source>
</evidence>
<dbReference type="SUPFAM" id="SSF54495">
    <property type="entry name" value="UBC-like"/>
    <property type="match status" value="1"/>
</dbReference>
<dbReference type="Gene3D" id="3.10.110.10">
    <property type="entry name" value="Ubiquitin Conjugating Enzyme"/>
    <property type="match status" value="1"/>
</dbReference>
<evidence type="ECO:0000256" key="4">
    <source>
        <dbReference type="ARBA" id="ARBA00022884"/>
    </source>
</evidence>
<evidence type="ECO:0000256" key="6">
    <source>
        <dbReference type="PROSITE-ProRule" id="PRU00723"/>
    </source>
</evidence>
<protein>
    <recommendedName>
        <fullName evidence="8">C3H1-type domain-containing protein</fullName>
    </recommendedName>
</protein>
<dbReference type="InterPro" id="IPR016135">
    <property type="entry name" value="UBQ-conjugating_enzyme/RWD"/>
</dbReference>
<dbReference type="Pfam" id="PF14608">
    <property type="entry name" value="zf-CCCH_2"/>
    <property type="match status" value="1"/>
</dbReference>
<dbReference type="PROSITE" id="PS50103">
    <property type="entry name" value="ZF_C3H1"/>
    <property type="match status" value="2"/>
</dbReference>
<dbReference type="SUPFAM" id="SSF90229">
    <property type="entry name" value="CCCH zinc finger"/>
    <property type="match status" value="2"/>
</dbReference>
<dbReference type="Pfam" id="PF18044">
    <property type="entry name" value="zf-CCCH_4"/>
    <property type="match status" value="1"/>
</dbReference>
<evidence type="ECO:0000313" key="10">
    <source>
        <dbReference type="Proteomes" id="UP001162029"/>
    </source>
</evidence>
<proteinExistence type="predicted"/>
<name>A0AAV0UBQ0_9STRA</name>
<keyword evidence="4" id="KW-0694">RNA-binding</keyword>
<sequence length="309" mass="35374">MANLSWQETVASETDAAKKEWMALERRYRFHQISEDAMTLDKCIRLLFSLSDPELPTRFKGQVELQMILPRKYPIEAARVDFFQWNSRLSELQAETLNAAVAARAQELRGSFSLRKLLTWIDNNFWRIIAPFENKPAQEKDVIIDSCSHHRELETSVAEAEILAPIGKKPKRKRGKRPCHFFARGNCRDGKECKWLHEKKQDESKMGAVFQDTDAVTMSALEDADPIPPVETSTLPELKKKARVRICKFYAQKKCRDGDNCRFSHEIKKAGRKSNGQNQKSGSSPRAIVVQSDTLTGSRGVRITHQSRK</sequence>
<evidence type="ECO:0000256" key="3">
    <source>
        <dbReference type="ARBA" id="ARBA00022833"/>
    </source>
</evidence>
<dbReference type="GO" id="GO:0003723">
    <property type="term" value="F:RNA binding"/>
    <property type="evidence" value="ECO:0007669"/>
    <property type="project" value="UniProtKB-KW"/>
</dbReference>
<keyword evidence="10" id="KW-1185">Reference proteome</keyword>
<dbReference type="PANTHER" id="PTHR24009:SF0">
    <property type="entry name" value="ZINC FINGER CCCH DOMAIN-CONTAINING PROTEIN 18"/>
    <property type="match status" value="1"/>
</dbReference>
<dbReference type="Pfam" id="PF21539">
    <property type="entry name" value="Med15_C"/>
    <property type="match status" value="1"/>
</dbReference>
<dbReference type="InterPro" id="IPR041367">
    <property type="entry name" value="Znf-CCCH_4"/>
</dbReference>
<dbReference type="EMBL" id="CANTFM010000998">
    <property type="protein sequence ID" value="CAI5733508.1"/>
    <property type="molecule type" value="Genomic_DNA"/>
</dbReference>
<dbReference type="AlphaFoldDB" id="A0AAV0UBQ0"/>